<comment type="similarity">
    <text evidence="1 4">Belongs to the D-isomer specific 2-hydroxyacid dehydrogenase family.</text>
</comment>
<reference evidence="7 8" key="1">
    <citation type="submission" date="2024-03" db="EMBL/GenBank/DDBJ databases">
        <title>Draft genome sequence of Pseudonocardia nematodicida JCM 31783.</title>
        <authorList>
            <person name="Butdee W."/>
            <person name="Duangmal K."/>
        </authorList>
    </citation>
    <scope>NUCLEOTIDE SEQUENCE [LARGE SCALE GENOMIC DNA]</scope>
    <source>
        <strain evidence="7 8">JCM 31783</strain>
    </source>
</reference>
<dbReference type="InterPro" id="IPR006139">
    <property type="entry name" value="D-isomer_2_OHA_DH_cat_dom"/>
</dbReference>
<evidence type="ECO:0000259" key="5">
    <source>
        <dbReference type="Pfam" id="PF00389"/>
    </source>
</evidence>
<evidence type="ECO:0000256" key="3">
    <source>
        <dbReference type="ARBA" id="ARBA00023027"/>
    </source>
</evidence>
<evidence type="ECO:0000256" key="4">
    <source>
        <dbReference type="RuleBase" id="RU003719"/>
    </source>
</evidence>
<name>A0ABV1KFF7_9PSEU</name>
<dbReference type="SUPFAM" id="SSF51735">
    <property type="entry name" value="NAD(P)-binding Rossmann-fold domains"/>
    <property type="match status" value="1"/>
</dbReference>
<dbReference type="InterPro" id="IPR029753">
    <property type="entry name" value="D-isomer_DH_CS"/>
</dbReference>
<evidence type="ECO:0000313" key="8">
    <source>
        <dbReference type="Proteomes" id="UP001494902"/>
    </source>
</evidence>
<dbReference type="PANTHER" id="PTHR42789:SF1">
    <property type="entry name" value="D-ISOMER SPECIFIC 2-HYDROXYACID DEHYDROGENASE FAMILY PROTEIN (AFU_ORTHOLOGUE AFUA_6G10090)"/>
    <property type="match status" value="1"/>
</dbReference>
<evidence type="ECO:0000256" key="1">
    <source>
        <dbReference type="ARBA" id="ARBA00005854"/>
    </source>
</evidence>
<accession>A0ABV1KFF7</accession>
<dbReference type="Proteomes" id="UP001494902">
    <property type="component" value="Unassembled WGS sequence"/>
</dbReference>
<proteinExistence type="inferred from homology"/>
<dbReference type="Pfam" id="PF00389">
    <property type="entry name" value="2-Hacid_dh"/>
    <property type="match status" value="1"/>
</dbReference>
<gene>
    <name evidence="7" type="ORF">WIS52_21615</name>
</gene>
<keyword evidence="2 4" id="KW-0560">Oxidoreductase</keyword>
<evidence type="ECO:0000256" key="2">
    <source>
        <dbReference type="ARBA" id="ARBA00023002"/>
    </source>
</evidence>
<organism evidence="7 8">
    <name type="scientific">Pseudonocardia nematodicida</name>
    <dbReference type="NCBI Taxonomy" id="1206997"/>
    <lineage>
        <taxon>Bacteria</taxon>
        <taxon>Bacillati</taxon>
        <taxon>Actinomycetota</taxon>
        <taxon>Actinomycetes</taxon>
        <taxon>Pseudonocardiales</taxon>
        <taxon>Pseudonocardiaceae</taxon>
        <taxon>Pseudonocardia</taxon>
    </lineage>
</organism>
<dbReference type="PROSITE" id="PS00670">
    <property type="entry name" value="D_2_HYDROXYACID_DH_2"/>
    <property type="match status" value="1"/>
</dbReference>
<protein>
    <submittedName>
        <fullName evidence="7">NAD(P)-dependent oxidoreductase</fullName>
    </submittedName>
</protein>
<sequence length="332" mass="34158">MSPRHDPPRVVITADFDRSIAAELSADFDLTVRPPDGTGRSLAEADLGDALAGADAVVCELDRVDPATLAVATSLSLVVSCRAAPVNVDIDACSARGVTVATTPGRNADVTADLAVTLLLTTLRRTSAAEAWVRSGAWSDDDVFEPYRLFRGPGLAGRTLGLLGGGAVGRRVARRARAFGMSVLVYDPHLSDGALGDDARLVPLDELLAQSDVVSVHVPLAESTIGLVGAAEIAAMRPGSYLINAGRAAVVREDALLDALRSGHLAGAGLDVFWTEPLAAGHPLLDLPSVVLTPHIGGASDDVVVEHSRQAAAALRAWAAGEVLTAVANPGA</sequence>
<evidence type="ECO:0000313" key="7">
    <source>
        <dbReference type="EMBL" id="MEQ3553074.1"/>
    </source>
</evidence>
<dbReference type="SUPFAM" id="SSF52283">
    <property type="entry name" value="Formate/glycerate dehydrogenase catalytic domain-like"/>
    <property type="match status" value="1"/>
</dbReference>
<dbReference type="PANTHER" id="PTHR42789">
    <property type="entry name" value="D-ISOMER SPECIFIC 2-HYDROXYACID DEHYDROGENASE FAMILY PROTEIN (AFU_ORTHOLOGUE AFUA_6G10090)"/>
    <property type="match status" value="1"/>
</dbReference>
<feature type="domain" description="D-isomer specific 2-hydroxyacid dehydrogenase NAD-binding" evidence="6">
    <location>
        <begin position="117"/>
        <end position="297"/>
    </location>
</feature>
<keyword evidence="3" id="KW-0520">NAD</keyword>
<comment type="caution">
    <text evidence="7">The sequence shown here is derived from an EMBL/GenBank/DDBJ whole genome shotgun (WGS) entry which is preliminary data.</text>
</comment>
<feature type="domain" description="D-isomer specific 2-hydroxyacid dehydrogenase catalytic" evidence="5">
    <location>
        <begin position="21"/>
        <end position="328"/>
    </location>
</feature>
<dbReference type="RefSeq" id="WP_349300142.1">
    <property type="nucleotide sequence ID" value="NZ_JBEDNQ010000009.1"/>
</dbReference>
<dbReference type="InterPro" id="IPR050857">
    <property type="entry name" value="D-2-hydroxyacid_DH"/>
</dbReference>
<evidence type="ECO:0000259" key="6">
    <source>
        <dbReference type="Pfam" id="PF02826"/>
    </source>
</evidence>
<dbReference type="EMBL" id="JBEDNQ010000009">
    <property type="protein sequence ID" value="MEQ3553074.1"/>
    <property type="molecule type" value="Genomic_DNA"/>
</dbReference>
<dbReference type="Pfam" id="PF02826">
    <property type="entry name" value="2-Hacid_dh_C"/>
    <property type="match status" value="1"/>
</dbReference>
<keyword evidence="8" id="KW-1185">Reference proteome</keyword>
<dbReference type="InterPro" id="IPR036291">
    <property type="entry name" value="NAD(P)-bd_dom_sf"/>
</dbReference>
<dbReference type="Gene3D" id="3.40.50.720">
    <property type="entry name" value="NAD(P)-binding Rossmann-like Domain"/>
    <property type="match status" value="2"/>
</dbReference>
<dbReference type="InterPro" id="IPR006140">
    <property type="entry name" value="D-isomer_DH_NAD-bd"/>
</dbReference>